<proteinExistence type="predicted"/>
<reference evidence="2" key="1">
    <citation type="journal article" date="2012" name="Stand. Genomic Sci.">
        <title>Genome sequence of the Antarctic rhodopsins-containing flavobacterium Gillisia limnaea type strain (R-8282(T)).</title>
        <authorList>
            <person name="Riedel T."/>
            <person name="Held B."/>
            <person name="Nolan M."/>
            <person name="Lucas S."/>
            <person name="Lapidus A."/>
            <person name="Tice H."/>
            <person name="Del Rio T.G."/>
            <person name="Cheng J.F."/>
            <person name="Han C."/>
            <person name="Tapia R."/>
            <person name="Goodwin L.A."/>
            <person name="Pitluck S."/>
            <person name="Liolios K."/>
            <person name="Mavromatis K."/>
            <person name="Pagani I."/>
            <person name="Ivanova N."/>
            <person name="Mikhailova N."/>
            <person name="Pati A."/>
            <person name="Chen A."/>
            <person name="Palaniappan K."/>
            <person name="Land M."/>
            <person name="Rohde M."/>
            <person name="Tindall B.J."/>
            <person name="Detter J.C."/>
            <person name="Goker M."/>
            <person name="Bristow J."/>
            <person name="Eisen J.A."/>
            <person name="Markowitz V."/>
            <person name="Hugenholtz P."/>
            <person name="Kyrpides N.C."/>
            <person name="Klenk H.P."/>
            <person name="Woyke T."/>
        </authorList>
    </citation>
    <scope>NUCLEOTIDE SEQUENCE [LARGE SCALE GENOMIC DNA]</scope>
    <source>
        <strain evidence="2">DSM 15749 / LMG 21470 / R-8282</strain>
    </source>
</reference>
<dbReference type="AlphaFoldDB" id="H2BYG3"/>
<dbReference type="RefSeq" id="WP_006989608.1">
    <property type="nucleotide sequence ID" value="NZ_JH594606.1"/>
</dbReference>
<dbReference type="HOGENOM" id="CLU_088900_0_0_10"/>
<dbReference type="eggNOG" id="ENOG502ZKUT">
    <property type="taxonomic scope" value="Bacteria"/>
</dbReference>
<accession>H2BYG3</accession>
<keyword evidence="2" id="KW-1185">Reference proteome</keyword>
<gene>
    <name evidence="1" type="ORF">Gilli_2687</name>
</gene>
<dbReference type="STRING" id="865937.Gilli_2687"/>
<dbReference type="EMBL" id="JH594606">
    <property type="protein sequence ID" value="EHQ03302.1"/>
    <property type="molecule type" value="Genomic_DNA"/>
</dbReference>
<name>H2BYG3_GILLR</name>
<dbReference type="Proteomes" id="UP000003844">
    <property type="component" value="Unassembled WGS sequence"/>
</dbReference>
<sequence>MLKAKIVIFLSAYFWCTSIFSQETILLKGKITADSLDGSSIHIINLTRQTGTTNSVSGDFEIQVAVNDILKFSSVQYDIVEVKISEEIFERKYLQVELLLDLNELGEVLISNINLTGNLEQDLQKMEVFNQADVGFPFSNKPAQSLMARKFNSSTNSPLILLINTLNGRIKMLKKAKENFKFDAKVDKGIEIVTTEFFVEELGIPEEEILNFVYFCAESPGFSEIITAGKHLDLLANYYKNAPIFLKQLKEKIRD</sequence>
<dbReference type="OrthoDB" id="1466882at2"/>
<protein>
    <submittedName>
        <fullName evidence="1">Uncharacterized protein</fullName>
    </submittedName>
</protein>
<evidence type="ECO:0000313" key="1">
    <source>
        <dbReference type="EMBL" id="EHQ03302.1"/>
    </source>
</evidence>
<organism evidence="1 2">
    <name type="scientific">Gillisia limnaea (strain DSM 15749 / LMG 21470 / R-8282)</name>
    <dbReference type="NCBI Taxonomy" id="865937"/>
    <lineage>
        <taxon>Bacteria</taxon>
        <taxon>Pseudomonadati</taxon>
        <taxon>Bacteroidota</taxon>
        <taxon>Flavobacteriia</taxon>
        <taxon>Flavobacteriales</taxon>
        <taxon>Flavobacteriaceae</taxon>
        <taxon>Gillisia</taxon>
    </lineage>
</organism>
<evidence type="ECO:0000313" key="2">
    <source>
        <dbReference type="Proteomes" id="UP000003844"/>
    </source>
</evidence>